<dbReference type="PANTHER" id="PTHR11451:SF44">
    <property type="entry name" value="THREONINE--TRNA LIGASE, CHLOROPLASTIC_MITOCHONDRIAL 2"/>
    <property type="match status" value="1"/>
</dbReference>
<dbReference type="InterPro" id="IPR047246">
    <property type="entry name" value="ThrRS_anticodon"/>
</dbReference>
<dbReference type="PRINTS" id="PR01047">
    <property type="entry name" value="TRNASYNTHTHR"/>
</dbReference>
<dbReference type="GO" id="GO:0005737">
    <property type="term" value="C:cytoplasm"/>
    <property type="evidence" value="ECO:0007669"/>
    <property type="project" value="InterPro"/>
</dbReference>
<dbReference type="InterPro" id="IPR045864">
    <property type="entry name" value="aa-tRNA-synth_II/BPL/LPL"/>
</dbReference>
<dbReference type="InterPro" id="IPR004154">
    <property type="entry name" value="Anticodon-bd"/>
</dbReference>
<dbReference type="CDD" id="cd00860">
    <property type="entry name" value="ThrRS_anticodon"/>
    <property type="match status" value="1"/>
</dbReference>
<comment type="caution">
    <text evidence="5">The sequence shown here is derived from an EMBL/GenBank/DDBJ whole genome shotgun (WGS) entry which is preliminary data.</text>
</comment>
<reference evidence="5" key="2">
    <citation type="journal article" date="2014" name="ISME J.">
        <title>Microbial stratification in low pH oxic and suboxic macroscopic growths along an acid mine drainage.</title>
        <authorList>
            <person name="Mendez-Garcia C."/>
            <person name="Mesa V."/>
            <person name="Sprenger R.R."/>
            <person name="Richter M."/>
            <person name="Diez M.S."/>
            <person name="Solano J."/>
            <person name="Bargiela R."/>
            <person name="Golyshina O.V."/>
            <person name="Manteca A."/>
            <person name="Ramos J.L."/>
            <person name="Gallego J.R."/>
            <person name="Llorente I."/>
            <person name="Martins Dos Santos V.A."/>
            <person name="Jensen O.N."/>
            <person name="Pelaez A.I."/>
            <person name="Sanchez J."/>
            <person name="Ferrer M."/>
        </authorList>
    </citation>
    <scope>NUCLEOTIDE SEQUENCE</scope>
</reference>
<dbReference type="Gene3D" id="3.30.930.10">
    <property type="entry name" value="Bira Bifunctional Protein, Domain 2"/>
    <property type="match status" value="1"/>
</dbReference>
<comment type="similarity">
    <text evidence="1">Belongs to the class-II aminoacyl-tRNA synthetase family.</text>
</comment>
<dbReference type="InterPro" id="IPR002314">
    <property type="entry name" value="aa-tRNA-synt_IIb"/>
</dbReference>
<organism evidence="5">
    <name type="scientific">mine drainage metagenome</name>
    <dbReference type="NCBI Taxonomy" id="410659"/>
    <lineage>
        <taxon>unclassified sequences</taxon>
        <taxon>metagenomes</taxon>
        <taxon>ecological metagenomes</taxon>
    </lineage>
</organism>
<dbReference type="Pfam" id="PF03129">
    <property type="entry name" value="HGTP_anticodon"/>
    <property type="match status" value="1"/>
</dbReference>
<name>T0YJA1_9ZZZZ</name>
<reference evidence="5" key="1">
    <citation type="submission" date="2013-08" db="EMBL/GenBank/DDBJ databases">
        <authorList>
            <person name="Mendez C."/>
            <person name="Richter M."/>
            <person name="Ferrer M."/>
            <person name="Sanchez J."/>
        </authorList>
    </citation>
    <scope>NUCLEOTIDE SEQUENCE</scope>
</reference>
<evidence type="ECO:0000256" key="2">
    <source>
        <dbReference type="ARBA" id="ARBA00022917"/>
    </source>
</evidence>
<sequence>ALNRDWQISTIQVDFFMPPNFGLYYINADGKKEPVIMIHRAVYGSLERMMAIVIEGSTGKLPTWLSPHQVFVLPVNDSSLDYASQINRELVSMDVRSEVDASKESVSKKIRMLHDLRPSYILVVGSKEMEDRSVTVRGKDNKQEVMPFVAFREKIGREISERTV</sequence>
<dbReference type="Gene3D" id="3.40.50.800">
    <property type="entry name" value="Anticodon-binding domain"/>
    <property type="match status" value="1"/>
</dbReference>
<evidence type="ECO:0000313" key="5">
    <source>
        <dbReference type="EMBL" id="EQD32002.1"/>
    </source>
</evidence>
<dbReference type="SUPFAM" id="SSF52954">
    <property type="entry name" value="Class II aaRS ABD-related"/>
    <property type="match status" value="1"/>
</dbReference>
<dbReference type="GO" id="GO:0006435">
    <property type="term" value="P:threonyl-tRNA aminoacylation"/>
    <property type="evidence" value="ECO:0007669"/>
    <property type="project" value="InterPro"/>
</dbReference>
<dbReference type="GO" id="GO:0005524">
    <property type="term" value="F:ATP binding"/>
    <property type="evidence" value="ECO:0007669"/>
    <property type="project" value="InterPro"/>
</dbReference>
<keyword evidence="5" id="KW-0436">Ligase</keyword>
<dbReference type="AlphaFoldDB" id="T0YJA1"/>
<evidence type="ECO:0000259" key="3">
    <source>
        <dbReference type="Pfam" id="PF00587"/>
    </source>
</evidence>
<feature type="non-terminal residue" evidence="5">
    <location>
        <position position="1"/>
    </location>
</feature>
<feature type="domain" description="Anticodon-binding" evidence="4">
    <location>
        <begin position="69"/>
        <end position="153"/>
    </location>
</feature>
<feature type="domain" description="Aminoacyl-tRNA synthetase class II (G/ P/ S/T)" evidence="3">
    <location>
        <begin position="2"/>
        <end position="55"/>
    </location>
</feature>
<keyword evidence="5" id="KW-0030">Aminoacyl-tRNA synthetase</keyword>
<dbReference type="GO" id="GO:0004829">
    <property type="term" value="F:threonine-tRNA ligase activity"/>
    <property type="evidence" value="ECO:0007669"/>
    <property type="project" value="InterPro"/>
</dbReference>
<protein>
    <submittedName>
        <fullName evidence="5">Threonyl-tRNA synthetase</fullName>
    </submittedName>
</protein>
<dbReference type="Pfam" id="PF00587">
    <property type="entry name" value="tRNA-synt_2b"/>
    <property type="match status" value="1"/>
</dbReference>
<keyword evidence="2" id="KW-0648">Protein biosynthesis</keyword>
<evidence type="ECO:0000259" key="4">
    <source>
        <dbReference type="Pfam" id="PF03129"/>
    </source>
</evidence>
<dbReference type="PANTHER" id="PTHR11451">
    <property type="entry name" value="THREONINE-TRNA LIGASE"/>
    <property type="match status" value="1"/>
</dbReference>
<dbReference type="InterPro" id="IPR036621">
    <property type="entry name" value="Anticodon-bd_dom_sf"/>
</dbReference>
<dbReference type="InterPro" id="IPR002320">
    <property type="entry name" value="Thr-tRNA-ligase_IIa"/>
</dbReference>
<dbReference type="FunFam" id="3.40.50.800:FF:000001">
    <property type="entry name" value="Threonine--tRNA ligase"/>
    <property type="match status" value="1"/>
</dbReference>
<dbReference type="SUPFAM" id="SSF55681">
    <property type="entry name" value="Class II aaRS and biotin synthetases"/>
    <property type="match status" value="1"/>
</dbReference>
<proteinExistence type="inferred from homology"/>
<dbReference type="EMBL" id="AUZY01011951">
    <property type="protein sequence ID" value="EQD32002.1"/>
    <property type="molecule type" value="Genomic_DNA"/>
</dbReference>
<evidence type="ECO:0000256" key="1">
    <source>
        <dbReference type="ARBA" id="ARBA00008226"/>
    </source>
</evidence>
<accession>T0YJA1</accession>
<gene>
    <name evidence="5" type="ORF">B1B_17877</name>
</gene>